<keyword evidence="2" id="KW-1185">Reference proteome</keyword>
<dbReference type="Proteomes" id="UP000001449">
    <property type="component" value="Chromosome 14"/>
</dbReference>
<accession>B8CC77</accession>
<dbReference type="RefSeq" id="XP_002293709.1">
    <property type="nucleotide sequence ID" value="XM_002293673.1"/>
</dbReference>
<dbReference type="EMBL" id="CM000649">
    <property type="protein sequence ID" value="EED88718.1"/>
    <property type="molecule type" value="Genomic_DNA"/>
</dbReference>
<evidence type="ECO:0000313" key="2">
    <source>
        <dbReference type="Proteomes" id="UP000001449"/>
    </source>
</evidence>
<dbReference type="AlphaFoldDB" id="B8CC77"/>
<feature type="non-terminal residue" evidence="1">
    <location>
        <position position="266"/>
    </location>
</feature>
<proteinExistence type="predicted"/>
<evidence type="ECO:0000313" key="1">
    <source>
        <dbReference type="EMBL" id="EED88718.1"/>
    </source>
</evidence>
<dbReference type="GeneID" id="7451208"/>
<gene>
    <name evidence="1" type="ORF">THAPSDRAFT_24801</name>
</gene>
<name>B8CC77_THAPS</name>
<organism evidence="1 2">
    <name type="scientific">Thalassiosira pseudonana</name>
    <name type="common">Marine diatom</name>
    <name type="synonym">Cyclotella nana</name>
    <dbReference type="NCBI Taxonomy" id="35128"/>
    <lineage>
        <taxon>Eukaryota</taxon>
        <taxon>Sar</taxon>
        <taxon>Stramenopiles</taxon>
        <taxon>Ochrophyta</taxon>
        <taxon>Bacillariophyta</taxon>
        <taxon>Coscinodiscophyceae</taxon>
        <taxon>Thalassiosirophycidae</taxon>
        <taxon>Thalassiosirales</taxon>
        <taxon>Thalassiosiraceae</taxon>
        <taxon>Thalassiosira</taxon>
    </lineage>
</organism>
<dbReference type="PaxDb" id="35128-Thaps24801"/>
<dbReference type="KEGG" id="tps:THAPSDRAFT_24801"/>
<reference evidence="1 2" key="2">
    <citation type="journal article" date="2008" name="Nature">
        <title>The Phaeodactylum genome reveals the evolutionary history of diatom genomes.</title>
        <authorList>
            <person name="Bowler C."/>
            <person name="Allen A.E."/>
            <person name="Badger J.H."/>
            <person name="Grimwood J."/>
            <person name="Jabbari K."/>
            <person name="Kuo A."/>
            <person name="Maheswari U."/>
            <person name="Martens C."/>
            <person name="Maumus F."/>
            <person name="Otillar R.P."/>
            <person name="Rayko E."/>
            <person name="Salamov A."/>
            <person name="Vandepoele K."/>
            <person name="Beszteri B."/>
            <person name="Gruber A."/>
            <person name="Heijde M."/>
            <person name="Katinka M."/>
            <person name="Mock T."/>
            <person name="Valentin K."/>
            <person name="Verret F."/>
            <person name="Berges J.A."/>
            <person name="Brownlee C."/>
            <person name="Cadoret J.P."/>
            <person name="Chiovitti A."/>
            <person name="Choi C.J."/>
            <person name="Coesel S."/>
            <person name="De Martino A."/>
            <person name="Detter J.C."/>
            <person name="Durkin C."/>
            <person name="Falciatore A."/>
            <person name="Fournet J."/>
            <person name="Haruta M."/>
            <person name="Huysman M.J."/>
            <person name="Jenkins B.D."/>
            <person name="Jiroutova K."/>
            <person name="Jorgensen R.E."/>
            <person name="Joubert Y."/>
            <person name="Kaplan A."/>
            <person name="Kroger N."/>
            <person name="Kroth P.G."/>
            <person name="La Roche J."/>
            <person name="Lindquist E."/>
            <person name="Lommer M."/>
            <person name="Martin-Jezequel V."/>
            <person name="Lopez P.J."/>
            <person name="Lucas S."/>
            <person name="Mangogna M."/>
            <person name="McGinnis K."/>
            <person name="Medlin L.K."/>
            <person name="Montsant A."/>
            <person name="Oudot-Le Secq M.P."/>
            <person name="Napoli C."/>
            <person name="Obornik M."/>
            <person name="Parker M.S."/>
            <person name="Petit J.L."/>
            <person name="Porcel B.M."/>
            <person name="Poulsen N."/>
            <person name="Robison M."/>
            <person name="Rychlewski L."/>
            <person name="Rynearson T.A."/>
            <person name="Schmutz J."/>
            <person name="Shapiro H."/>
            <person name="Siaut M."/>
            <person name="Stanley M."/>
            <person name="Sussman M.R."/>
            <person name="Taylor A.R."/>
            <person name="Vardi A."/>
            <person name="von Dassow P."/>
            <person name="Vyverman W."/>
            <person name="Willis A."/>
            <person name="Wyrwicz L.S."/>
            <person name="Rokhsar D.S."/>
            <person name="Weissenbach J."/>
            <person name="Armbrust E.V."/>
            <person name="Green B.R."/>
            <person name="Van de Peer Y."/>
            <person name="Grigoriev I.V."/>
        </authorList>
    </citation>
    <scope>NUCLEOTIDE SEQUENCE [LARGE SCALE GENOMIC DNA]</scope>
    <source>
        <strain evidence="1 2">CCMP1335</strain>
    </source>
</reference>
<protein>
    <submittedName>
        <fullName evidence="1">Uncharacterized protein</fullName>
    </submittedName>
</protein>
<reference evidence="1 2" key="1">
    <citation type="journal article" date="2004" name="Science">
        <title>The genome of the diatom Thalassiosira pseudonana: ecology, evolution, and metabolism.</title>
        <authorList>
            <person name="Armbrust E.V."/>
            <person name="Berges J.A."/>
            <person name="Bowler C."/>
            <person name="Green B.R."/>
            <person name="Martinez D."/>
            <person name="Putnam N.H."/>
            <person name="Zhou S."/>
            <person name="Allen A.E."/>
            <person name="Apt K.E."/>
            <person name="Bechner M."/>
            <person name="Brzezinski M.A."/>
            <person name="Chaal B.K."/>
            <person name="Chiovitti A."/>
            <person name="Davis A.K."/>
            <person name="Demarest M.S."/>
            <person name="Detter J.C."/>
            <person name="Glavina T."/>
            <person name="Goodstein D."/>
            <person name="Hadi M.Z."/>
            <person name="Hellsten U."/>
            <person name="Hildebrand M."/>
            <person name="Jenkins B.D."/>
            <person name="Jurka J."/>
            <person name="Kapitonov V.V."/>
            <person name="Kroger N."/>
            <person name="Lau W.W."/>
            <person name="Lane T.W."/>
            <person name="Larimer F.W."/>
            <person name="Lippmeier J.C."/>
            <person name="Lucas S."/>
            <person name="Medina M."/>
            <person name="Montsant A."/>
            <person name="Obornik M."/>
            <person name="Parker M.S."/>
            <person name="Palenik B."/>
            <person name="Pazour G.J."/>
            <person name="Richardson P.M."/>
            <person name="Rynearson T.A."/>
            <person name="Saito M.A."/>
            <person name="Schwartz D.C."/>
            <person name="Thamatrakoln K."/>
            <person name="Valentin K."/>
            <person name="Vardi A."/>
            <person name="Wilkerson F.P."/>
            <person name="Rokhsar D.S."/>
        </authorList>
    </citation>
    <scope>NUCLEOTIDE SEQUENCE [LARGE SCALE GENOMIC DNA]</scope>
    <source>
        <strain evidence="1 2">CCMP1335</strain>
    </source>
</reference>
<dbReference type="InParanoid" id="B8CC77"/>
<dbReference type="HOGENOM" id="CLU_1048068_0_0_1"/>
<sequence>MWAADRGNQRLGAATSCVSRTSRRMSIVSILSPTCIARRADVVPTVTTKDSLQRRYVRSSKGCELSDAAKIRHDRGCAQKKTQPQPSMKNNHNHATTIPNWFSMLHPIVPPLRLQFHRQPYTPYDCLCKSYLHPNVPTFDVCTSRPTSLPHVVTTTEDELYYRLPVSIPLDGRDAFRLSDFVHRPDLHQEKAAWDLFPSPVKSEHDKIHGVRFSSSNDNSGDVFVGCYVYDSSDDKGYFTIQDVTSNRRQIQGLPAPVNDFCFPLQ</sequence>